<dbReference type="Gene3D" id="3.40.50.11700">
    <property type="match status" value="1"/>
</dbReference>
<sequence length="211" mass="23657">MSVITTLGFDISHTLLVITKSGIKPTKIVALVGTIKGEVDPRAETAYTMLKQFANMIGAEVEKIHVDVTDIQEAVNKIFKVLDENTPAILDIGGGLRLLVIETFMAYELLNPSKRNSITVYIALEGRNELINIDVNSIKRRFDETRRLDNLQKKILKIIEEKGVATPKEILHELSNSGTKISKQQLAKILTKLLNMGLIEKIDRGKYKYKP</sequence>
<dbReference type="AlphaFoldDB" id="A0ABD4Z913"/>
<name>A0ABD4Z913_9CREN</name>
<feature type="domain" description="Csa3 N-terminal" evidence="2">
    <location>
        <begin position="2"/>
        <end position="111"/>
    </location>
</feature>
<dbReference type="SUPFAM" id="SSF46785">
    <property type="entry name" value="Winged helix' DNA-binding domain"/>
    <property type="match status" value="1"/>
</dbReference>
<dbReference type="InterPro" id="IPR048907">
    <property type="entry name" value="WHD_MCM_arc"/>
</dbReference>
<dbReference type="InterPro" id="IPR054588">
    <property type="entry name" value="Csa3_N"/>
</dbReference>
<organism evidence="3 4">
    <name type="scientific">Ignisphaera cupida</name>
    <dbReference type="NCBI Taxonomy" id="3050454"/>
    <lineage>
        <taxon>Archaea</taxon>
        <taxon>Thermoproteota</taxon>
        <taxon>Thermoprotei</taxon>
        <taxon>Desulfurococcales</taxon>
        <taxon>Desulfurococcaceae</taxon>
        <taxon>Ignisphaera</taxon>
    </lineage>
</organism>
<gene>
    <name evidence="3" type="ORF">QPL79_08560</name>
</gene>
<evidence type="ECO:0000259" key="1">
    <source>
        <dbReference type="Pfam" id="PF21100"/>
    </source>
</evidence>
<accession>A0ABD4Z913</accession>
<dbReference type="RefSeq" id="WP_285274399.1">
    <property type="nucleotide sequence ID" value="NZ_JASNVW010000008.1"/>
</dbReference>
<evidence type="ECO:0000259" key="2">
    <source>
        <dbReference type="Pfam" id="PF22662"/>
    </source>
</evidence>
<comment type="caution">
    <text evidence="3">The sequence shown here is derived from an EMBL/GenBank/DDBJ whole genome shotgun (WGS) entry which is preliminary data.</text>
</comment>
<evidence type="ECO:0000313" key="3">
    <source>
        <dbReference type="EMBL" id="MDK6029413.1"/>
    </source>
</evidence>
<dbReference type="Pfam" id="PF21100">
    <property type="entry name" value="WHD_MCM"/>
    <property type="match status" value="1"/>
</dbReference>
<dbReference type="InterPro" id="IPR036388">
    <property type="entry name" value="WH-like_DNA-bd_sf"/>
</dbReference>
<feature type="domain" description="MCM C-terminal" evidence="1">
    <location>
        <begin position="154"/>
        <end position="208"/>
    </location>
</feature>
<evidence type="ECO:0000313" key="4">
    <source>
        <dbReference type="Proteomes" id="UP001529235"/>
    </source>
</evidence>
<keyword evidence="4" id="KW-1185">Reference proteome</keyword>
<evidence type="ECO:0008006" key="5">
    <source>
        <dbReference type="Google" id="ProtNLM"/>
    </source>
</evidence>
<dbReference type="InterPro" id="IPR036390">
    <property type="entry name" value="WH_DNA-bd_sf"/>
</dbReference>
<dbReference type="Pfam" id="PF22662">
    <property type="entry name" value="Csa3_N"/>
    <property type="match status" value="1"/>
</dbReference>
<protein>
    <recommendedName>
        <fullName evidence="5">CRISPR locus-related DNA-binding protein</fullName>
    </recommendedName>
</protein>
<dbReference type="Proteomes" id="UP001529235">
    <property type="component" value="Unassembled WGS sequence"/>
</dbReference>
<dbReference type="EMBL" id="JASNVW010000008">
    <property type="protein sequence ID" value="MDK6029413.1"/>
    <property type="molecule type" value="Genomic_DNA"/>
</dbReference>
<reference evidence="3 4" key="1">
    <citation type="submission" date="2023-05" db="EMBL/GenBank/DDBJ databases">
        <title>A new hyperthermophilic archaea 'Ignisphaera cupida' sp. nov. and description of the family 'Ignisphaeraceae' fam. nov.</title>
        <authorList>
            <person name="Podosokorskaya O.A."/>
            <person name="Elcheninov A.G."/>
            <person name="Klukina A."/>
            <person name="Merkel A.Y."/>
        </authorList>
    </citation>
    <scope>NUCLEOTIDE SEQUENCE [LARGE SCALE GENOMIC DNA]</scope>
    <source>
        <strain evidence="3 4">4213-co</strain>
    </source>
</reference>
<dbReference type="Gene3D" id="1.10.10.10">
    <property type="entry name" value="Winged helix-like DNA-binding domain superfamily/Winged helix DNA-binding domain"/>
    <property type="match status" value="1"/>
</dbReference>
<proteinExistence type="predicted"/>